<organism evidence="2 3">
    <name type="scientific">Kribbella aluminosa</name>
    <dbReference type="NCBI Taxonomy" id="416017"/>
    <lineage>
        <taxon>Bacteria</taxon>
        <taxon>Bacillati</taxon>
        <taxon>Actinomycetota</taxon>
        <taxon>Actinomycetes</taxon>
        <taxon>Propionibacteriales</taxon>
        <taxon>Kribbellaceae</taxon>
        <taxon>Kribbella</taxon>
    </lineage>
</organism>
<reference evidence="2 3" key="1">
    <citation type="submission" date="2021-03" db="EMBL/GenBank/DDBJ databases">
        <title>Sequencing the genomes of 1000 actinobacteria strains.</title>
        <authorList>
            <person name="Klenk H.-P."/>
        </authorList>
    </citation>
    <scope>NUCLEOTIDE SEQUENCE [LARGE SCALE GENOMIC DNA]</scope>
    <source>
        <strain evidence="2 3">DSM 18824</strain>
    </source>
</reference>
<comment type="caution">
    <text evidence="2">The sequence shown here is derived from an EMBL/GenBank/DDBJ whole genome shotgun (WGS) entry which is preliminary data.</text>
</comment>
<dbReference type="Pfam" id="PF18476">
    <property type="entry name" value="PIN_8"/>
    <property type="match status" value="1"/>
</dbReference>
<feature type="domain" description="PIN like" evidence="1">
    <location>
        <begin position="29"/>
        <end position="256"/>
    </location>
</feature>
<dbReference type="EMBL" id="JAGINT010000002">
    <property type="protein sequence ID" value="MBP2355980.1"/>
    <property type="molecule type" value="Genomic_DNA"/>
</dbReference>
<sequence>MGTALRSGFGANVPQTDSDVDEALTGGLLSLDANVLLNFYRYSPKARQALVEVLKAAGDRAWVSHQAAREFWRNRCFAIDSMNQATDEVGKAIEKTRAAAVSAIDAWAKQTAVPEDTKQLVTAALEAGYGQARNLIDTEVQGAGTISYDGSRDTVLDLLNDLLPAHVGPPLTEDEHKSALAEGERRVQAKIPPGYKDAEKTPGDAADGASGDYLVWIQSIAEANRRDLPLVIVTGDEKEDWWWKHRNHFMGPRQELVHEFAADSERRLFMLRPVQLIEHAAALQVAVSPEAAADVARASTTDNEGWTRSAILELFKRLDAEGSPHTEIIRMAAAQGGTVSRDQVYEVAGSGEDRLLRGFTRPTTRITRLLEEEGRLMAGAEVALTANYDGGATAVSFTIPPEMAEILNPDAEGRASV</sequence>
<dbReference type="RefSeq" id="WP_344746190.1">
    <property type="nucleotide sequence ID" value="NZ_BAAAVU010000005.1"/>
</dbReference>
<protein>
    <recommendedName>
        <fullName evidence="1">PIN like domain-containing protein</fullName>
    </recommendedName>
</protein>
<dbReference type="Proteomes" id="UP000755585">
    <property type="component" value="Unassembled WGS sequence"/>
</dbReference>
<keyword evidence="3" id="KW-1185">Reference proteome</keyword>
<gene>
    <name evidence="2" type="ORF">JOF29_007090</name>
</gene>
<proteinExistence type="predicted"/>
<evidence type="ECO:0000313" key="2">
    <source>
        <dbReference type="EMBL" id="MBP2355980.1"/>
    </source>
</evidence>
<name>A0ABS4UWH9_9ACTN</name>
<evidence type="ECO:0000313" key="3">
    <source>
        <dbReference type="Proteomes" id="UP000755585"/>
    </source>
</evidence>
<dbReference type="InterPro" id="IPR041578">
    <property type="entry name" value="PIN_8"/>
</dbReference>
<accession>A0ABS4UWH9</accession>
<evidence type="ECO:0000259" key="1">
    <source>
        <dbReference type="Pfam" id="PF18476"/>
    </source>
</evidence>